<comment type="caution">
    <text evidence="2">The sequence shown here is derived from an EMBL/GenBank/DDBJ whole genome shotgun (WGS) entry which is preliminary data.</text>
</comment>
<evidence type="ECO:0000313" key="3">
    <source>
        <dbReference type="Proteomes" id="UP001203207"/>
    </source>
</evidence>
<dbReference type="EMBL" id="JAKRVX010000007">
    <property type="protein sequence ID" value="MCL9818063.1"/>
    <property type="molecule type" value="Genomic_DNA"/>
</dbReference>
<organism evidence="2 3">
    <name type="scientific">Natronocalculus amylovorans</name>
    <dbReference type="NCBI Taxonomy" id="2917812"/>
    <lineage>
        <taxon>Archaea</taxon>
        <taxon>Methanobacteriati</taxon>
        <taxon>Methanobacteriota</taxon>
        <taxon>Stenosarchaea group</taxon>
        <taxon>Halobacteria</taxon>
        <taxon>Halobacteriales</taxon>
        <taxon>Haloferacaceae</taxon>
        <taxon>Natronocalculus</taxon>
    </lineage>
</organism>
<feature type="transmembrane region" description="Helical" evidence="1">
    <location>
        <begin position="7"/>
        <end position="31"/>
    </location>
</feature>
<gene>
    <name evidence="2" type="ORF">AArcSt2_14060</name>
</gene>
<evidence type="ECO:0008006" key="4">
    <source>
        <dbReference type="Google" id="ProtNLM"/>
    </source>
</evidence>
<protein>
    <recommendedName>
        <fullName evidence="4">CbaC protein</fullName>
    </recommendedName>
</protein>
<keyword evidence="1" id="KW-1133">Transmembrane helix</keyword>
<name>A0AAE3FZ47_9EURY</name>
<keyword evidence="1" id="KW-0472">Membrane</keyword>
<proteinExistence type="predicted"/>
<keyword evidence="1" id="KW-0812">Transmembrane</keyword>
<dbReference type="Proteomes" id="UP001203207">
    <property type="component" value="Unassembled WGS sequence"/>
</dbReference>
<dbReference type="RefSeq" id="WP_174655035.1">
    <property type="nucleotide sequence ID" value="NZ_JAKRVX010000007.1"/>
</dbReference>
<accession>A0AAE3FZ47</accession>
<reference evidence="2" key="1">
    <citation type="journal article" date="2022" name="Syst. Appl. Microbiol.">
        <title>Natronocalculus amylovorans gen. nov., sp. nov., and Natranaeroarchaeum aerophilus sp. nov., dominant culturable amylolytic natronoarchaea from hypersaline soda lakes in southwestern Siberia.</title>
        <authorList>
            <person name="Sorokin D.Y."/>
            <person name="Elcheninov A.G."/>
            <person name="Khizhniak T.V."/>
            <person name="Koenen M."/>
            <person name="Bale N.J."/>
            <person name="Damste J.S.S."/>
            <person name="Kublanov I.V."/>
        </authorList>
    </citation>
    <scope>NUCLEOTIDE SEQUENCE</scope>
    <source>
        <strain evidence="2">AArc-St2</strain>
    </source>
</reference>
<keyword evidence="3" id="KW-1185">Reference proteome</keyword>
<sequence>MSETSRAGLLIGGAVLFVILWEIRSALGVLFRIDTNIAVYTVVTFVVILCTLVALDRGLIGFGSKEQ</sequence>
<feature type="transmembrane region" description="Helical" evidence="1">
    <location>
        <begin position="37"/>
        <end position="55"/>
    </location>
</feature>
<reference evidence="2" key="2">
    <citation type="submission" date="2022-02" db="EMBL/GenBank/DDBJ databases">
        <authorList>
            <person name="Elcheninov A.G."/>
            <person name="Sorokin D.Y."/>
            <person name="Kublanov I.V."/>
        </authorList>
    </citation>
    <scope>NUCLEOTIDE SEQUENCE</scope>
    <source>
        <strain evidence="2">AArc-St2</strain>
    </source>
</reference>
<evidence type="ECO:0000313" key="2">
    <source>
        <dbReference type="EMBL" id="MCL9818063.1"/>
    </source>
</evidence>
<evidence type="ECO:0000256" key="1">
    <source>
        <dbReference type="SAM" id="Phobius"/>
    </source>
</evidence>
<dbReference type="AlphaFoldDB" id="A0AAE3FZ47"/>